<keyword evidence="3" id="KW-1185">Reference proteome</keyword>
<proteinExistence type="predicted"/>
<protein>
    <recommendedName>
        <fullName evidence="4">Pherophorin domain-containing protein</fullName>
    </recommendedName>
</protein>
<sequence>MAQSISLCVVLALALAGSAAAYPIYWADEYAPTCFAVPKAGKDCHKAPQTDRTTGIMLYPAGQSSGKPVTKACAGKAYNVMVTFPDRRLAYVALGAGSRVTTSAAAVKRCANSAVFSTSNGFKPSSRFTASGVAPMAVGSKWQVQVVSATGGCAPFMVASASIDVAKC</sequence>
<dbReference type="Proteomes" id="UP000256970">
    <property type="component" value="Unassembled WGS sequence"/>
</dbReference>
<evidence type="ECO:0000313" key="3">
    <source>
        <dbReference type="Proteomes" id="UP000256970"/>
    </source>
</evidence>
<accession>A0A383WNA7</accession>
<dbReference type="AlphaFoldDB" id="A0A383WNA7"/>
<evidence type="ECO:0000313" key="2">
    <source>
        <dbReference type="EMBL" id="SZX78938.1"/>
    </source>
</evidence>
<keyword evidence="1" id="KW-0732">Signal</keyword>
<evidence type="ECO:0008006" key="4">
    <source>
        <dbReference type="Google" id="ProtNLM"/>
    </source>
</evidence>
<feature type="chain" id="PRO_5016748425" description="Pherophorin domain-containing protein" evidence="1">
    <location>
        <begin position="22"/>
        <end position="168"/>
    </location>
</feature>
<reference evidence="2 3" key="1">
    <citation type="submission" date="2016-10" db="EMBL/GenBank/DDBJ databases">
        <authorList>
            <person name="Cai Z."/>
        </authorList>
    </citation>
    <scope>NUCLEOTIDE SEQUENCE [LARGE SCALE GENOMIC DNA]</scope>
</reference>
<feature type="signal peptide" evidence="1">
    <location>
        <begin position="1"/>
        <end position="21"/>
    </location>
</feature>
<organism evidence="2 3">
    <name type="scientific">Tetradesmus obliquus</name>
    <name type="common">Green alga</name>
    <name type="synonym">Acutodesmus obliquus</name>
    <dbReference type="NCBI Taxonomy" id="3088"/>
    <lineage>
        <taxon>Eukaryota</taxon>
        <taxon>Viridiplantae</taxon>
        <taxon>Chlorophyta</taxon>
        <taxon>core chlorophytes</taxon>
        <taxon>Chlorophyceae</taxon>
        <taxon>CS clade</taxon>
        <taxon>Sphaeropleales</taxon>
        <taxon>Scenedesmaceae</taxon>
        <taxon>Tetradesmus</taxon>
    </lineage>
</organism>
<dbReference type="EMBL" id="FNXT01001347">
    <property type="protein sequence ID" value="SZX78938.1"/>
    <property type="molecule type" value="Genomic_DNA"/>
</dbReference>
<name>A0A383WNA7_TETOB</name>
<evidence type="ECO:0000256" key="1">
    <source>
        <dbReference type="SAM" id="SignalP"/>
    </source>
</evidence>
<gene>
    <name evidence="2" type="ORF">BQ4739_LOCUS19237</name>
</gene>